<protein>
    <submittedName>
        <fullName evidence="1">Uncharacterized protein</fullName>
    </submittedName>
</protein>
<organism evidence="1 2">
    <name type="scientific">Lutzomyia longipalpis</name>
    <name type="common">Sand fly</name>
    <dbReference type="NCBI Taxonomy" id="7200"/>
    <lineage>
        <taxon>Eukaryota</taxon>
        <taxon>Metazoa</taxon>
        <taxon>Ecdysozoa</taxon>
        <taxon>Arthropoda</taxon>
        <taxon>Hexapoda</taxon>
        <taxon>Insecta</taxon>
        <taxon>Pterygota</taxon>
        <taxon>Neoptera</taxon>
        <taxon>Endopterygota</taxon>
        <taxon>Diptera</taxon>
        <taxon>Nematocera</taxon>
        <taxon>Psychodoidea</taxon>
        <taxon>Psychodidae</taxon>
        <taxon>Lutzomyia</taxon>
        <taxon>Lutzomyia</taxon>
    </lineage>
</organism>
<evidence type="ECO:0000313" key="2">
    <source>
        <dbReference type="Proteomes" id="UP000092461"/>
    </source>
</evidence>
<name>A0A1B0GKC0_LUTLO</name>
<dbReference type="AlphaFoldDB" id="A0A1B0GKC0"/>
<evidence type="ECO:0000313" key="1">
    <source>
        <dbReference type="EnsemblMetazoa" id="LLOJ008464-PA"/>
    </source>
</evidence>
<accession>A0A1B0GKC0</accession>
<sequence>MGLVLVSKNESDGHLAPLQVNLNRHASMSNIHLIQKNIIYQLCYTSFSAKDNFRKYIESIHGDRKGFICTVFGKLFSQISLSRECCTVPFSTLCLISSNSPILQDVVHPRARYKGRSITYKYYCQRRINRKALAFPGKRNLP</sequence>
<proteinExistence type="predicted"/>
<dbReference type="Proteomes" id="UP000092461">
    <property type="component" value="Unassembled WGS sequence"/>
</dbReference>
<keyword evidence="2" id="KW-1185">Reference proteome</keyword>
<reference evidence="1" key="1">
    <citation type="submission" date="2020-05" db="UniProtKB">
        <authorList>
            <consortium name="EnsemblMetazoa"/>
        </authorList>
    </citation>
    <scope>IDENTIFICATION</scope>
    <source>
        <strain evidence="1">Jacobina</strain>
    </source>
</reference>
<dbReference type="EMBL" id="AJWK01028651">
    <property type="status" value="NOT_ANNOTATED_CDS"/>
    <property type="molecule type" value="Genomic_DNA"/>
</dbReference>
<dbReference type="VEuPathDB" id="VectorBase:LLOJ008464"/>
<dbReference type="EnsemblMetazoa" id="LLOJ008464-RA">
    <property type="protein sequence ID" value="LLOJ008464-PA"/>
    <property type="gene ID" value="LLOJ008464"/>
</dbReference>
<dbReference type="EMBL" id="AJWK01028652">
    <property type="status" value="NOT_ANNOTATED_CDS"/>
    <property type="molecule type" value="Genomic_DNA"/>
</dbReference>